<dbReference type="Gene3D" id="3.40.50.720">
    <property type="entry name" value="NAD(P)-binding Rossmann-like Domain"/>
    <property type="match status" value="1"/>
</dbReference>
<keyword evidence="4" id="KW-1185">Reference proteome</keyword>
<dbReference type="InterPro" id="IPR002347">
    <property type="entry name" value="SDR_fam"/>
</dbReference>
<name>A0ABS7PEC1_9SPHN</name>
<dbReference type="NCBIfam" id="NF004845">
    <property type="entry name" value="PRK06196.1"/>
    <property type="match status" value="1"/>
</dbReference>
<accession>A0ABS7PEC1</accession>
<evidence type="ECO:0000313" key="3">
    <source>
        <dbReference type="EMBL" id="MBY8337032.1"/>
    </source>
</evidence>
<evidence type="ECO:0000256" key="1">
    <source>
        <dbReference type="ARBA" id="ARBA00006484"/>
    </source>
</evidence>
<sequence>MGIQQPVNSGFGRTSEPQEVLDGIDLSGKVAIVTGGYSGIGGETVRGLAGAGARVIVPARDHAKAVGNLSDVAGDVTIMAMDLAEVATVRAFAAEFMAQHNRLDLLINNAGIMACPLTRVGPGWEQQFGVNHLGHFALAQALMPLLVKTAALPGSDVRVVALSSTGHKLSDIRWDDPHWNEGEYDKWQAYGQAKTADALFAVGMNTRLAEHGGRAFSVHPGGIMTPLQRHLDTEEMVAMGWMNEDGEPSERAAKMFKTPTQGASTTLWAATSPALRTRGGEYCEDCDIAALADADEPSRFDKVQTYAVDEASAERLWAMSEEMVDGA</sequence>
<dbReference type="SUPFAM" id="SSF51735">
    <property type="entry name" value="NAD(P)-binding Rossmann-fold domains"/>
    <property type="match status" value="1"/>
</dbReference>
<protein>
    <submittedName>
        <fullName evidence="3">SDR family NAD(P)-dependent oxidoreductase</fullName>
    </submittedName>
</protein>
<dbReference type="PRINTS" id="PR00081">
    <property type="entry name" value="GDHRDH"/>
</dbReference>
<gene>
    <name evidence="3" type="ORF">KYN89_08215</name>
</gene>
<keyword evidence="2" id="KW-0560">Oxidoreductase</keyword>
<dbReference type="PANTHER" id="PTHR24320:SF272">
    <property type="entry name" value="NAD(P)-BINDING ROSSMANN-FOLD SUPERFAMILY PROTEIN"/>
    <property type="match status" value="1"/>
</dbReference>
<dbReference type="InterPro" id="IPR036291">
    <property type="entry name" value="NAD(P)-bd_dom_sf"/>
</dbReference>
<evidence type="ECO:0000256" key="2">
    <source>
        <dbReference type="ARBA" id="ARBA00023002"/>
    </source>
</evidence>
<dbReference type="RefSeq" id="WP_222824617.1">
    <property type="nucleotide sequence ID" value="NZ_JAHWXP010000002.1"/>
</dbReference>
<organism evidence="3 4">
    <name type="scientific">Alteriqipengyuania abyssalis</name>
    <dbReference type="NCBI Taxonomy" id="2860200"/>
    <lineage>
        <taxon>Bacteria</taxon>
        <taxon>Pseudomonadati</taxon>
        <taxon>Pseudomonadota</taxon>
        <taxon>Alphaproteobacteria</taxon>
        <taxon>Sphingomonadales</taxon>
        <taxon>Erythrobacteraceae</taxon>
        <taxon>Alteriqipengyuania</taxon>
    </lineage>
</organism>
<comment type="caution">
    <text evidence="3">The sequence shown here is derived from an EMBL/GenBank/DDBJ whole genome shotgun (WGS) entry which is preliminary data.</text>
</comment>
<reference evidence="3 4" key="1">
    <citation type="submission" date="2021-07" db="EMBL/GenBank/DDBJ databases">
        <title>Alteriqipengyuania abyssalis NZ-12B nov, sp.nov isolated from deep sea sponge in pacific ocean.</title>
        <authorList>
            <person name="Tareen S."/>
            <person name="Wink J."/>
        </authorList>
    </citation>
    <scope>NUCLEOTIDE SEQUENCE [LARGE SCALE GENOMIC DNA]</scope>
    <source>
        <strain evidence="3 4">NZ-12B</strain>
    </source>
</reference>
<dbReference type="Pfam" id="PF00106">
    <property type="entry name" value="adh_short"/>
    <property type="match status" value="1"/>
</dbReference>
<dbReference type="PANTHER" id="PTHR24320">
    <property type="entry name" value="RETINOL DEHYDROGENASE"/>
    <property type="match status" value="1"/>
</dbReference>
<proteinExistence type="inferred from homology"/>
<evidence type="ECO:0000313" key="4">
    <source>
        <dbReference type="Proteomes" id="UP000759298"/>
    </source>
</evidence>
<dbReference type="EMBL" id="JAHWXP010000002">
    <property type="protein sequence ID" value="MBY8337032.1"/>
    <property type="molecule type" value="Genomic_DNA"/>
</dbReference>
<dbReference type="Proteomes" id="UP000759298">
    <property type="component" value="Unassembled WGS sequence"/>
</dbReference>
<comment type="similarity">
    <text evidence="1">Belongs to the short-chain dehydrogenases/reductases (SDR) family.</text>
</comment>